<organism evidence="1 2">
    <name type="scientific">Brevundimonas bullata</name>
    <dbReference type="NCBI Taxonomy" id="13160"/>
    <lineage>
        <taxon>Bacteria</taxon>
        <taxon>Pseudomonadati</taxon>
        <taxon>Pseudomonadota</taxon>
        <taxon>Alphaproteobacteria</taxon>
        <taxon>Caulobacterales</taxon>
        <taxon>Caulobacteraceae</taxon>
        <taxon>Brevundimonas</taxon>
    </lineage>
</organism>
<name>A0A7W7ILQ9_9CAUL</name>
<sequence>MTDAAPNFDHVDFDEMFAALCSEVGFCLHDKGQKKVIAALPKGLDAAMKAVLAADGVDEPNAPGDLKKAVRDCLKAHVQPD</sequence>
<dbReference type="Proteomes" id="UP000539957">
    <property type="component" value="Unassembled WGS sequence"/>
</dbReference>
<accession>A0A7W7ILQ9</accession>
<evidence type="ECO:0000313" key="1">
    <source>
        <dbReference type="EMBL" id="MBB4796438.1"/>
    </source>
</evidence>
<gene>
    <name evidence="1" type="ORF">HNP32_000152</name>
</gene>
<evidence type="ECO:0000313" key="2">
    <source>
        <dbReference type="Proteomes" id="UP000539957"/>
    </source>
</evidence>
<comment type="caution">
    <text evidence="1">The sequence shown here is derived from an EMBL/GenBank/DDBJ whole genome shotgun (WGS) entry which is preliminary data.</text>
</comment>
<keyword evidence="2" id="KW-1185">Reference proteome</keyword>
<dbReference type="AlphaFoldDB" id="A0A7W7ILQ9"/>
<dbReference type="EMBL" id="JACHKY010000001">
    <property type="protein sequence ID" value="MBB4796438.1"/>
    <property type="molecule type" value="Genomic_DNA"/>
</dbReference>
<reference evidence="1 2" key="1">
    <citation type="submission" date="2020-08" db="EMBL/GenBank/DDBJ databases">
        <title>Functional genomics of gut bacteria from endangered species of beetles.</title>
        <authorList>
            <person name="Carlos-Shanley C."/>
        </authorList>
    </citation>
    <scope>NUCLEOTIDE SEQUENCE [LARGE SCALE GENOMIC DNA]</scope>
    <source>
        <strain evidence="1 2">S00123</strain>
    </source>
</reference>
<proteinExistence type="predicted"/>
<protein>
    <submittedName>
        <fullName evidence="1">Uncharacterized protein (DUF2267 family)</fullName>
    </submittedName>
</protein>
<dbReference type="RefSeq" id="WP_184265874.1">
    <property type="nucleotide sequence ID" value="NZ_JACHKY010000001.1"/>
</dbReference>